<reference evidence="8" key="1">
    <citation type="submission" date="2015-02" db="EMBL/GenBank/DDBJ databases">
        <authorList>
            <person name="Chooi Y.-H."/>
        </authorList>
    </citation>
    <scope>NUCLEOTIDE SEQUENCE [LARGE SCALE GENOMIC DNA]</scope>
    <source>
        <strain evidence="8">LAMA 915</strain>
    </source>
</reference>
<evidence type="ECO:0000313" key="9">
    <source>
        <dbReference type="Proteomes" id="UP000037446"/>
    </source>
</evidence>
<protein>
    <submittedName>
        <fullName evidence="8">Ecf subfamily rna polymerase sigma-24 subunit</fullName>
    </submittedName>
</protein>
<evidence type="ECO:0000256" key="1">
    <source>
        <dbReference type="ARBA" id="ARBA00010641"/>
    </source>
</evidence>
<evidence type="ECO:0000256" key="2">
    <source>
        <dbReference type="ARBA" id="ARBA00023015"/>
    </source>
</evidence>
<dbReference type="AlphaFoldDB" id="A0A0L1KFY4"/>
<feature type="domain" description="RNA polymerase sigma factor 70 region 4 type 2" evidence="7">
    <location>
        <begin position="130"/>
        <end position="181"/>
    </location>
</feature>
<keyword evidence="3" id="KW-0731">Sigma factor</keyword>
<dbReference type="CDD" id="cd06171">
    <property type="entry name" value="Sigma70_r4"/>
    <property type="match status" value="1"/>
</dbReference>
<dbReference type="SUPFAM" id="SSF88946">
    <property type="entry name" value="Sigma2 domain of RNA polymerase sigma factors"/>
    <property type="match status" value="1"/>
</dbReference>
<dbReference type="GO" id="GO:0006352">
    <property type="term" value="P:DNA-templated transcription initiation"/>
    <property type="evidence" value="ECO:0007669"/>
    <property type="project" value="InterPro"/>
</dbReference>
<dbReference type="RefSeq" id="WP_050599863.1">
    <property type="nucleotide sequence ID" value="NZ_JYNE01000021.1"/>
</dbReference>
<keyword evidence="4" id="KW-0238">DNA-binding</keyword>
<proteinExistence type="inferred from homology"/>
<dbReference type="PATRIC" id="fig|1306953.7.peg.1199"/>
<dbReference type="InterPro" id="IPR014284">
    <property type="entry name" value="RNA_pol_sigma-70_dom"/>
</dbReference>
<feature type="domain" description="RNA polymerase sigma-70 region 2" evidence="6">
    <location>
        <begin position="39"/>
        <end position="106"/>
    </location>
</feature>
<dbReference type="Gene3D" id="1.10.1740.10">
    <property type="match status" value="1"/>
</dbReference>
<dbReference type="InterPro" id="IPR007627">
    <property type="entry name" value="RNA_pol_sigma70_r2"/>
</dbReference>
<evidence type="ECO:0000256" key="5">
    <source>
        <dbReference type="ARBA" id="ARBA00023163"/>
    </source>
</evidence>
<evidence type="ECO:0000256" key="4">
    <source>
        <dbReference type="ARBA" id="ARBA00023125"/>
    </source>
</evidence>
<evidence type="ECO:0000313" key="8">
    <source>
        <dbReference type="EMBL" id="KNH02757.1"/>
    </source>
</evidence>
<dbReference type="EMBL" id="JYNE01000021">
    <property type="protein sequence ID" value="KNH02757.1"/>
    <property type="molecule type" value="Genomic_DNA"/>
</dbReference>
<evidence type="ECO:0000259" key="6">
    <source>
        <dbReference type="Pfam" id="PF04542"/>
    </source>
</evidence>
<dbReference type="Pfam" id="PF04542">
    <property type="entry name" value="Sigma70_r2"/>
    <property type="match status" value="1"/>
</dbReference>
<name>A0A0L1KFY4_9SPHN</name>
<dbReference type="PANTHER" id="PTHR43133">
    <property type="entry name" value="RNA POLYMERASE ECF-TYPE SIGMA FACTO"/>
    <property type="match status" value="1"/>
</dbReference>
<dbReference type="Proteomes" id="UP000037446">
    <property type="component" value="Unassembled WGS sequence"/>
</dbReference>
<dbReference type="SUPFAM" id="SSF88659">
    <property type="entry name" value="Sigma3 and sigma4 domains of RNA polymerase sigma factors"/>
    <property type="match status" value="1"/>
</dbReference>
<comment type="caution">
    <text evidence="8">The sequence shown here is derived from an EMBL/GenBank/DDBJ whole genome shotgun (WGS) entry which is preliminary data.</text>
</comment>
<evidence type="ECO:0000259" key="7">
    <source>
        <dbReference type="Pfam" id="PF08281"/>
    </source>
</evidence>
<dbReference type="InterPro" id="IPR013324">
    <property type="entry name" value="RNA_pol_sigma_r3/r4-like"/>
</dbReference>
<dbReference type="Pfam" id="PF08281">
    <property type="entry name" value="Sigma70_r4_2"/>
    <property type="match status" value="1"/>
</dbReference>
<dbReference type="Gene3D" id="1.10.10.10">
    <property type="entry name" value="Winged helix-like DNA-binding domain superfamily/Winged helix DNA-binding domain"/>
    <property type="match status" value="1"/>
</dbReference>
<keyword evidence="2" id="KW-0805">Transcription regulation</keyword>
<dbReference type="NCBIfam" id="TIGR02937">
    <property type="entry name" value="sigma70-ECF"/>
    <property type="match status" value="1"/>
</dbReference>
<dbReference type="GO" id="GO:0016987">
    <property type="term" value="F:sigma factor activity"/>
    <property type="evidence" value="ECO:0007669"/>
    <property type="project" value="UniProtKB-KW"/>
</dbReference>
<gene>
    <name evidence="8" type="ORF">J121_1168</name>
</gene>
<dbReference type="InterPro" id="IPR013325">
    <property type="entry name" value="RNA_pol_sigma_r2"/>
</dbReference>
<dbReference type="InterPro" id="IPR013249">
    <property type="entry name" value="RNA_pol_sigma70_r4_t2"/>
</dbReference>
<dbReference type="STRING" id="1306953.J121_1168"/>
<dbReference type="InterPro" id="IPR036388">
    <property type="entry name" value="WH-like_DNA-bd_sf"/>
</dbReference>
<accession>A0A0L1KFY4</accession>
<organism evidence="8 9">
    <name type="scientific">Qipengyuania citrea LAMA 915</name>
    <dbReference type="NCBI Taxonomy" id="1306953"/>
    <lineage>
        <taxon>Bacteria</taxon>
        <taxon>Pseudomonadati</taxon>
        <taxon>Pseudomonadota</taxon>
        <taxon>Alphaproteobacteria</taxon>
        <taxon>Sphingomonadales</taxon>
        <taxon>Erythrobacteraceae</taxon>
        <taxon>Qipengyuania</taxon>
    </lineage>
</organism>
<sequence>MTGSKTAPPPPAQSEAGRRYDEWLVTLVQAGDREAGERLARRWHPRLLRTARRLLGDTDSALVAVQDSWIAILRGIGGLRDPARFAPWAFGILRRRCADRVRSAQRERRHQGTGDAALVAIAAAASEGTAIRQAFAALPADQRLAAQLFFGEGLTLAEIAEVQAVPLGTAKTRLFHARRKLKAALSGDDP</sequence>
<dbReference type="GO" id="GO:0003677">
    <property type="term" value="F:DNA binding"/>
    <property type="evidence" value="ECO:0007669"/>
    <property type="project" value="UniProtKB-KW"/>
</dbReference>
<evidence type="ECO:0000256" key="3">
    <source>
        <dbReference type="ARBA" id="ARBA00023082"/>
    </source>
</evidence>
<dbReference type="PANTHER" id="PTHR43133:SF8">
    <property type="entry name" value="RNA POLYMERASE SIGMA FACTOR HI_1459-RELATED"/>
    <property type="match status" value="1"/>
</dbReference>
<comment type="similarity">
    <text evidence="1">Belongs to the sigma-70 factor family. ECF subfamily.</text>
</comment>
<keyword evidence="5" id="KW-0804">Transcription</keyword>
<dbReference type="InterPro" id="IPR039425">
    <property type="entry name" value="RNA_pol_sigma-70-like"/>
</dbReference>